<dbReference type="OrthoDB" id="7067708at2"/>
<comment type="caution">
    <text evidence="1">The sequence shown here is derived from an EMBL/GenBank/DDBJ whole genome shotgun (WGS) entry which is preliminary data.</text>
</comment>
<dbReference type="EMBL" id="MLCN01000003">
    <property type="protein sequence ID" value="ONG42140.1"/>
    <property type="molecule type" value="Genomic_DNA"/>
</dbReference>
<evidence type="ECO:0000313" key="2">
    <source>
        <dbReference type="Proteomes" id="UP000192132"/>
    </source>
</evidence>
<gene>
    <name evidence="1" type="ORF">BKE30_01150</name>
</gene>
<dbReference type="AlphaFoldDB" id="A0A1S8CXQ4"/>
<reference evidence="1 2" key="1">
    <citation type="submission" date="2016-10" db="EMBL/GenBank/DDBJ databases">
        <title>Draft Genome sequence of Alkanindiges sp. strain H1.</title>
        <authorList>
            <person name="Subhash Y."/>
            <person name="Lee S."/>
        </authorList>
    </citation>
    <scope>NUCLEOTIDE SEQUENCE [LARGE SCALE GENOMIC DNA]</scope>
    <source>
        <strain evidence="1 2">H1</strain>
    </source>
</reference>
<evidence type="ECO:0000313" key="1">
    <source>
        <dbReference type="EMBL" id="ONG42140.1"/>
    </source>
</evidence>
<sequence>MNKTQLEIAKHQLDKSIELLIDEEDYICALTLAGAAEGILAGFNPDIFNFVRDKAAEKFDNTPKEIANSFNEFRNLLKHGSADILTKRIEIDAFEAAFMIQRAIAILSYIPNEEASVHVLKFKDWLEFNKVFECVEDN</sequence>
<proteinExistence type="predicted"/>
<dbReference type="STRING" id="1907941.BKE30_01150"/>
<accession>A0A1S8CXQ4</accession>
<protein>
    <submittedName>
        <fullName evidence="1">Uncharacterized protein</fullName>
    </submittedName>
</protein>
<name>A0A1S8CXQ4_9GAMM</name>
<dbReference type="Proteomes" id="UP000192132">
    <property type="component" value="Unassembled WGS sequence"/>
</dbReference>
<keyword evidence="2" id="KW-1185">Reference proteome</keyword>
<organism evidence="1 2">
    <name type="scientific">Alkanindiges hydrocarboniclasticus</name>
    <dbReference type="NCBI Taxonomy" id="1907941"/>
    <lineage>
        <taxon>Bacteria</taxon>
        <taxon>Pseudomonadati</taxon>
        <taxon>Pseudomonadota</taxon>
        <taxon>Gammaproteobacteria</taxon>
        <taxon>Moraxellales</taxon>
        <taxon>Moraxellaceae</taxon>
        <taxon>Alkanindiges</taxon>
    </lineage>
</organism>
<dbReference type="RefSeq" id="WP_076876830.1">
    <property type="nucleotide sequence ID" value="NZ_MLCN01000003.1"/>
</dbReference>